<evidence type="ECO:0000259" key="17">
    <source>
        <dbReference type="PROSITE" id="PS50862"/>
    </source>
</evidence>
<dbReference type="InterPro" id="IPR010978">
    <property type="entry name" value="tRNA-bd_arm"/>
</dbReference>
<comment type="catalytic activity">
    <reaction evidence="10 12">
        <text>tRNA(Sec) + L-serine + ATP = L-seryl-tRNA(Sec) + AMP + diphosphate + H(+)</text>
        <dbReference type="Rhea" id="RHEA:42580"/>
        <dbReference type="Rhea" id="RHEA-COMP:9742"/>
        <dbReference type="Rhea" id="RHEA-COMP:10128"/>
        <dbReference type="ChEBI" id="CHEBI:15378"/>
        <dbReference type="ChEBI" id="CHEBI:30616"/>
        <dbReference type="ChEBI" id="CHEBI:33019"/>
        <dbReference type="ChEBI" id="CHEBI:33384"/>
        <dbReference type="ChEBI" id="CHEBI:78442"/>
        <dbReference type="ChEBI" id="CHEBI:78533"/>
        <dbReference type="ChEBI" id="CHEBI:456215"/>
        <dbReference type="EC" id="6.1.1.11"/>
    </reaction>
</comment>
<feature type="binding site" evidence="13">
    <location>
        <position position="256"/>
    </location>
    <ligand>
        <name>L-serine</name>
        <dbReference type="ChEBI" id="CHEBI:33384"/>
    </ligand>
</feature>
<feature type="binding site" evidence="12">
    <location>
        <begin position="256"/>
        <end position="258"/>
    </location>
    <ligand>
        <name>L-serine</name>
        <dbReference type="ChEBI" id="CHEBI:33384"/>
    </ligand>
</feature>
<dbReference type="InterPro" id="IPR006195">
    <property type="entry name" value="aa-tRNA-synth_II"/>
</dbReference>
<keyword evidence="15" id="KW-0175">Coiled coil</keyword>
<feature type="binding site" evidence="13">
    <location>
        <position position="407"/>
    </location>
    <ligand>
        <name>L-serine</name>
        <dbReference type="ChEBI" id="CHEBI:33384"/>
    </ligand>
</feature>
<accession>A0A1M7SSA6</accession>
<keyword evidence="9 12" id="KW-0030">Aminoacyl-tRNA synthetase</keyword>
<dbReference type="STRING" id="1121455.SAMN02745728_01216"/>
<evidence type="ECO:0000256" key="1">
    <source>
        <dbReference type="ARBA" id="ARBA00004496"/>
    </source>
</evidence>
<dbReference type="SUPFAM" id="SSF55681">
    <property type="entry name" value="Class II aaRS and biotin synthetases"/>
    <property type="match status" value="1"/>
</dbReference>
<comment type="function">
    <text evidence="12">Catalyzes the attachment of serine to tRNA(Ser). Is also able to aminoacylate tRNA(Sec) with serine, to form the misacylated tRNA L-seryl-tRNA(Sec), which will be further converted into selenocysteinyl-tRNA(Sec).</text>
</comment>
<feature type="binding site" evidence="12">
    <location>
        <position position="409"/>
    </location>
    <ligand>
        <name>L-serine</name>
        <dbReference type="ChEBI" id="CHEBI:33384"/>
    </ligand>
</feature>
<dbReference type="PIRSF" id="PIRSF001529">
    <property type="entry name" value="Ser-tRNA-synth_IIa"/>
    <property type="match status" value="1"/>
</dbReference>
<dbReference type="GO" id="GO:0005524">
    <property type="term" value="F:ATP binding"/>
    <property type="evidence" value="ECO:0007669"/>
    <property type="project" value="UniProtKB-UniRule"/>
</dbReference>
<dbReference type="Gene3D" id="1.10.287.40">
    <property type="entry name" value="Serine-tRNA synthetase, tRNA binding domain"/>
    <property type="match status" value="1"/>
</dbReference>
<comment type="similarity">
    <text evidence="3 12">Belongs to the class-II aminoacyl-tRNA synthetase family. Type-1 seryl-tRNA synthetase subfamily.</text>
</comment>
<evidence type="ECO:0000256" key="4">
    <source>
        <dbReference type="ARBA" id="ARBA00022490"/>
    </source>
</evidence>
<dbReference type="RefSeq" id="WP_072696895.1">
    <property type="nucleotide sequence ID" value="NZ_FRDI01000004.1"/>
</dbReference>
<comment type="subcellular location">
    <subcellularLocation>
        <location evidence="1 12">Cytoplasm</location>
    </subcellularLocation>
</comment>
<dbReference type="InterPro" id="IPR002314">
    <property type="entry name" value="aa-tRNA-synt_IIb"/>
</dbReference>
<evidence type="ECO:0000313" key="19">
    <source>
        <dbReference type="Proteomes" id="UP000186469"/>
    </source>
</evidence>
<dbReference type="PRINTS" id="PR00981">
    <property type="entry name" value="TRNASYNTHSER"/>
</dbReference>
<feature type="binding site" evidence="12 14">
    <location>
        <begin position="374"/>
        <end position="377"/>
    </location>
    <ligand>
        <name>ATP</name>
        <dbReference type="ChEBI" id="CHEBI:30616"/>
    </ligand>
</feature>
<keyword evidence="7 12" id="KW-0067">ATP-binding</keyword>
<keyword evidence="6 12" id="KW-0547">Nucleotide-binding</keyword>
<evidence type="ECO:0000256" key="12">
    <source>
        <dbReference type="HAMAP-Rule" id="MF_00176"/>
    </source>
</evidence>
<evidence type="ECO:0000256" key="16">
    <source>
        <dbReference type="SAM" id="MobiDB-lite"/>
    </source>
</evidence>
<dbReference type="Gene3D" id="3.30.930.10">
    <property type="entry name" value="Bira Bifunctional Protein, Domain 2"/>
    <property type="match status" value="1"/>
</dbReference>
<proteinExistence type="inferred from homology"/>
<dbReference type="Pfam" id="PF02403">
    <property type="entry name" value="Seryl_tRNA_N"/>
    <property type="match status" value="2"/>
</dbReference>
<dbReference type="GO" id="GO:0016260">
    <property type="term" value="P:selenocysteine biosynthetic process"/>
    <property type="evidence" value="ECO:0007669"/>
    <property type="project" value="UniProtKB-UniRule"/>
</dbReference>
<evidence type="ECO:0000313" key="18">
    <source>
        <dbReference type="EMBL" id="SHN61369.1"/>
    </source>
</evidence>
<dbReference type="InterPro" id="IPR015866">
    <property type="entry name" value="Ser-tRNA-synth_1_N"/>
</dbReference>
<comment type="domain">
    <text evidence="12">Consists of two distinct domains, a catalytic core and a N-terminal extension that is involved in tRNA binding.</text>
</comment>
<dbReference type="GO" id="GO:0004828">
    <property type="term" value="F:serine-tRNA ligase activity"/>
    <property type="evidence" value="ECO:0007669"/>
    <property type="project" value="UniProtKB-UniRule"/>
</dbReference>
<reference evidence="18 19" key="1">
    <citation type="submission" date="2016-12" db="EMBL/GenBank/DDBJ databases">
        <authorList>
            <person name="Song W.-J."/>
            <person name="Kurnit D.M."/>
        </authorList>
    </citation>
    <scope>NUCLEOTIDE SEQUENCE [LARGE SCALE GENOMIC DNA]</scope>
    <source>
        <strain evidence="18 19">DSM 11393</strain>
    </source>
</reference>
<dbReference type="AlphaFoldDB" id="A0A1M7SSA6"/>
<dbReference type="PANTHER" id="PTHR43697:SF1">
    <property type="entry name" value="SERINE--TRNA LIGASE"/>
    <property type="match status" value="1"/>
</dbReference>
<evidence type="ECO:0000256" key="15">
    <source>
        <dbReference type="SAM" id="Coils"/>
    </source>
</evidence>
<dbReference type="EMBL" id="FRDI01000004">
    <property type="protein sequence ID" value="SHN61369.1"/>
    <property type="molecule type" value="Genomic_DNA"/>
</dbReference>
<dbReference type="InterPro" id="IPR002317">
    <property type="entry name" value="Ser-tRNA-ligase_type_1"/>
</dbReference>
<dbReference type="Pfam" id="PF00587">
    <property type="entry name" value="tRNA-synt_2b"/>
    <property type="match status" value="1"/>
</dbReference>
<protein>
    <recommendedName>
        <fullName evidence="12">Serine--tRNA ligase</fullName>
        <ecNumber evidence="12">6.1.1.11</ecNumber>
    </recommendedName>
    <alternativeName>
        <fullName evidence="12">Seryl-tRNA synthetase</fullName>
        <shortName evidence="12">SerRS</shortName>
    </alternativeName>
    <alternativeName>
        <fullName evidence="12">Seryl-tRNA(Ser/Sec) synthetase</fullName>
    </alternativeName>
</protein>
<comment type="pathway">
    <text evidence="2 12">Aminoacyl-tRNA biosynthesis; selenocysteinyl-tRNA(Sec) biosynthesis; L-seryl-tRNA(Sec) from L-serine and tRNA(Sec): step 1/1.</text>
</comment>
<dbReference type="NCBIfam" id="TIGR00414">
    <property type="entry name" value="serS"/>
    <property type="match status" value="1"/>
</dbReference>
<evidence type="ECO:0000256" key="13">
    <source>
        <dbReference type="PIRSR" id="PIRSR001529-1"/>
    </source>
</evidence>
<feature type="coiled-coil region" evidence="15">
    <location>
        <begin position="30"/>
        <end position="64"/>
    </location>
</feature>
<dbReference type="InterPro" id="IPR042103">
    <property type="entry name" value="SerRS_1_N_sf"/>
</dbReference>
<keyword evidence="19" id="KW-1185">Reference proteome</keyword>
<comment type="subunit">
    <text evidence="12">Homodimer. The tRNA molecule binds across the dimer.</text>
</comment>
<dbReference type="UniPathway" id="UPA00906">
    <property type="reaction ID" value="UER00895"/>
</dbReference>
<evidence type="ECO:0000256" key="9">
    <source>
        <dbReference type="ARBA" id="ARBA00023146"/>
    </source>
</evidence>
<gene>
    <name evidence="12" type="primary">serS</name>
    <name evidence="18" type="ORF">SAMN02745728_01216</name>
</gene>
<feature type="binding site" evidence="13">
    <location>
        <position position="287"/>
    </location>
    <ligand>
        <name>L-serine</name>
        <dbReference type="ChEBI" id="CHEBI:33384"/>
    </ligand>
</feature>
<dbReference type="PANTHER" id="PTHR43697">
    <property type="entry name" value="SERYL-TRNA SYNTHETASE"/>
    <property type="match status" value="1"/>
</dbReference>
<keyword evidence="8 12" id="KW-0648">Protein biosynthesis</keyword>
<keyword evidence="4 12" id="KW-0963">Cytoplasm</keyword>
<comment type="caution">
    <text evidence="12">Lacks conserved residue(s) required for the propagation of feature annotation.</text>
</comment>
<dbReference type="InterPro" id="IPR033729">
    <property type="entry name" value="SerRS_core"/>
</dbReference>
<evidence type="ECO:0000256" key="7">
    <source>
        <dbReference type="ARBA" id="ARBA00022840"/>
    </source>
</evidence>
<dbReference type="Proteomes" id="UP000186469">
    <property type="component" value="Unassembled WGS sequence"/>
</dbReference>
<evidence type="ECO:0000256" key="6">
    <source>
        <dbReference type="ARBA" id="ARBA00022741"/>
    </source>
</evidence>
<dbReference type="GO" id="GO:0005737">
    <property type="term" value="C:cytoplasm"/>
    <property type="evidence" value="ECO:0007669"/>
    <property type="project" value="UniProtKB-SubCell"/>
</dbReference>
<dbReference type="OrthoDB" id="9804647at2"/>
<dbReference type="SUPFAM" id="SSF46589">
    <property type="entry name" value="tRNA-binding arm"/>
    <property type="match status" value="2"/>
</dbReference>
<dbReference type="HAMAP" id="MF_00176">
    <property type="entry name" value="Ser_tRNA_synth_type1"/>
    <property type="match status" value="1"/>
</dbReference>
<evidence type="ECO:0000256" key="3">
    <source>
        <dbReference type="ARBA" id="ARBA00010728"/>
    </source>
</evidence>
<comment type="catalytic activity">
    <reaction evidence="11 12">
        <text>tRNA(Ser) + L-serine + ATP = L-seryl-tRNA(Ser) + AMP + diphosphate + H(+)</text>
        <dbReference type="Rhea" id="RHEA:12292"/>
        <dbReference type="Rhea" id="RHEA-COMP:9669"/>
        <dbReference type="Rhea" id="RHEA-COMP:9703"/>
        <dbReference type="ChEBI" id="CHEBI:15378"/>
        <dbReference type="ChEBI" id="CHEBI:30616"/>
        <dbReference type="ChEBI" id="CHEBI:33019"/>
        <dbReference type="ChEBI" id="CHEBI:33384"/>
        <dbReference type="ChEBI" id="CHEBI:78442"/>
        <dbReference type="ChEBI" id="CHEBI:78533"/>
        <dbReference type="ChEBI" id="CHEBI:456215"/>
        <dbReference type="EC" id="6.1.1.11"/>
    </reaction>
</comment>
<feature type="binding site" evidence="12 14">
    <location>
        <begin position="287"/>
        <end position="289"/>
    </location>
    <ligand>
        <name>ATP</name>
        <dbReference type="ChEBI" id="CHEBI:30616"/>
    </ligand>
</feature>
<keyword evidence="5 12" id="KW-0436">Ligase</keyword>
<organism evidence="18 19">
    <name type="scientific">Desulfovibrio litoralis DSM 11393</name>
    <dbReference type="NCBI Taxonomy" id="1121455"/>
    <lineage>
        <taxon>Bacteria</taxon>
        <taxon>Pseudomonadati</taxon>
        <taxon>Thermodesulfobacteriota</taxon>
        <taxon>Desulfovibrionia</taxon>
        <taxon>Desulfovibrionales</taxon>
        <taxon>Desulfovibrionaceae</taxon>
        <taxon>Desulfovibrio</taxon>
    </lineage>
</organism>
<evidence type="ECO:0000256" key="2">
    <source>
        <dbReference type="ARBA" id="ARBA00005045"/>
    </source>
</evidence>
<feature type="domain" description="Aminoacyl-transfer RNA synthetases class-II family profile" evidence="17">
    <location>
        <begin position="197"/>
        <end position="434"/>
    </location>
</feature>
<dbReference type="CDD" id="cd00770">
    <property type="entry name" value="SerRS_core"/>
    <property type="match status" value="1"/>
</dbReference>
<dbReference type="GO" id="GO:0006434">
    <property type="term" value="P:seryl-tRNA aminoacylation"/>
    <property type="evidence" value="ECO:0007669"/>
    <property type="project" value="UniProtKB-UniRule"/>
</dbReference>
<evidence type="ECO:0000256" key="5">
    <source>
        <dbReference type="ARBA" id="ARBA00022598"/>
    </source>
</evidence>
<evidence type="ECO:0000256" key="8">
    <source>
        <dbReference type="ARBA" id="ARBA00022917"/>
    </source>
</evidence>
<name>A0A1M7SSA6_9BACT</name>
<sequence length="449" mass="50806">MLDLKLLQKNLDQVAKALSARNSNINLNEFIELDEKRKTLLKEVELLKAERNQISSEVAKLKKSGQETIEQMAGSPWNDRNDLAPRLKKPGQDASELMEKSIKLGERIKELDQETEAVKQNLNNFLLNIPNIPDASVPFGKSEEDNPELHKFGTIKNFDFTPKEHWELGQNLNGLDFDLAGKLTGSRFTVYKGWAARLERALVNFFLDVQTTEHGYLEVIPPFMVNRKTMTGTGQLPKFEEDLFKLENWDYFLIPTAEVPLTNMFADDFIEENKLPMGVTAATPCFRSEAGSYGKDTKGLIRQHQFTKVEMVRFAHPDDSFNQLEKMREHAETLLQRLELPYRVITLCTGDMGFSSAKTYDLEVWLPGQNKYREISSCSNCTDFQARRANIKFKPNGGKAEYVHTLNGSGLAVGRTLVAVLENGQQKDGSIKLPKALVPYMGGLEHITA</sequence>
<feature type="region of interest" description="Disordered" evidence="16">
    <location>
        <begin position="73"/>
        <end position="95"/>
    </location>
</feature>
<dbReference type="EC" id="6.1.1.11" evidence="12"/>
<feature type="binding site" evidence="12 13">
    <location>
        <position position="310"/>
    </location>
    <ligand>
        <name>L-serine</name>
        <dbReference type="ChEBI" id="CHEBI:33384"/>
    </ligand>
</feature>
<dbReference type="InterPro" id="IPR045864">
    <property type="entry name" value="aa-tRNA-synth_II/BPL/LPL"/>
</dbReference>
<evidence type="ECO:0000256" key="10">
    <source>
        <dbReference type="ARBA" id="ARBA00047929"/>
    </source>
</evidence>
<evidence type="ECO:0000256" key="14">
    <source>
        <dbReference type="PIRSR" id="PIRSR001529-2"/>
    </source>
</evidence>
<evidence type="ECO:0000256" key="11">
    <source>
        <dbReference type="ARBA" id="ARBA00048823"/>
    </source>
</evidence>
<dbReference type="PROSITE" id="PS50862">
    <property type="entry name" value="AA_TRNA_LIGASE_II"/>
    <property type="match status" value="1"/>
</dbReference>